<sequence>MVKNVADVVFGGFSYWLAGYSFSFGNDDMANQFCGWGNFMVMAHRNDTGWLYSKFFFQASFATTSTTIVSGAMAERTKLESYMLFSFFNTFIFCFPAHWMWAEEGFLYEMSCMDIAGAGPVHLVGGTTGMVATLMLKPRRHRFSDSFPQMGSPTNALLGMFMLWWGWLGFNCGSTFGISGEKWKLAARSAVSTIIASMGGGMVGMIFSYLTRRRKFHISLIVNSILASLVAITVYKNGKVIHYLFYPNFIKNAAMCALAEPWQGFLIGVVGALLACLTENVVLKLQIDDPVG</sequence>
<keyword evidence="7" id="KW-1185">Reference proteome</keyword>
<evidence type="ECO:0000256" key="1">
    <source>
        <dbReference type="ARBA" id="ARBA00004141"/>
    </source>
</evidence>
<comment type="subcellular location">
    <subcellularLocation>
        <location evidence="1">Membrane</location>
        <topology evidence="1">Multi-pass membrane protein</topology>
    </subcellularLocation>
</comment>
<dbReference type="SUPFAM" id="SSF111352">
    <property type="entry name" value="Ammonium transporter"/>
    <property type="match status" value="1"/>
</dbReference>
<feature type="domain" description="Ammonium transporter AmtB-like" evidence="6">
    <location>
        <begin position="1"/>
        <end position="233"/>
    </location>
</feature>
<feature type="transmembrane region" description="Helical" evidence="5">
    <location>
        <begin position="217"/>
        <end position="235"/>
    </location>
</feature>
<dbReference type="PANTHER" id="PTHR11730">
    <property type="entry name" value="AMMONIUM TRANSPORTER"/>
    <property type="match status" value="1"/>
</dbReference>
<dbReference type="WBParaSite" id="maker-uti_cns_0005057-snap-gene-0.4-mRNA-1">
    <property type="protein sequence ID" value="maker-uti_cns_0005057-snap-gene-0.4-mRNA-1"/>
    <property type="gene ID" value="maker-uti_cns_0005057-snap-gene-0.4"/>
</dbReference>
<evidence type="ECO:0000256" key="5">
    <source>
        <dbReference type="SAM" id="Phobius"/>
    </source>
</evidence>
<proteinExistence type="predicted"/>
<dbReference type="PANTHER" id="PTHR11730:SF58">
    <property type="entry name" value="AMMONIUM TRANSPORTER"/>
    <property type="match status" value="1"/>
</dbReference>
<dbReference type="GO" id="GO:0008519">
    <property type="term" value="F:ammonium channel activity"/>
    <property type="evidence" value="ECO:0007669"/>
    <property type="project" value="InterPro"/>
</dbReference>
<evidence type="ECO:0000259" key="6">
    <source>
        <dbReference type="Pfam" id="PF00909"/>
    </source>
</evidence>
<dbReference type="AlphaFoldDB" id="A0A1I8H913"/>
<feature type="transmembrane region" description="Helical" evidence="5">
    <location>
        <begin position="262"/>
        <end position="283"/>
    </location>
</feature>
<dbReference type="Proteomes" id="UP000095280">
    <property type="component" value="Unplaced"/>
</dbReference>
<dbReference type="InterPro" id="IPR024041">
    <property type="entry name" value="NH4_transpt_AmtB-like_dom"/>
</dbReference>
<name>A0A1I8H913_9PLAT</name>
<keyword evidence="3 5" id="KW-1133">Transmembrane helix</keyword>
<organism evidence="7 8">
    <name type="scientific">Macrostomum lignano</name>
    <dbReference type="NCBI Taxonomy" id="282301"/>
    <lineage>
        <taxon>Eukaryota</taxon>
        <taxon>Metazoa</taxon>
        <taxon>Spiralia</taxon>
        <taxon>Lophotrochozoa</taxon>
        <taxon>Platyhelminthes</taxon>
        <taxon>Rhabditophora</taxon>
        <taxon>Macrostomorpha</taxon>
        <taxon>Macrostomida</taxon>
        <taxon>Macrostomidae</taxon>
        <taxon>Macrostomum</taxon>
    </lineage>
</organism>
<feature type="transmembrane region" description="Helical" evidence="5">
    <location>
        <begin position="113"/>
        <end position="136"/>
    </location>
</feature>
<evidence type="ECO:0000313" key="7">
    <source>
        <dbReference type="Proteomes" id="UP000095280"/>
    </source>
</evidence>
<feature type="transmembrane region" description="Helical" evidence="5">
    <location>
        <begin position="157"/>
        <end position="178"/>
    </location>
</feature>
<evidence type="ECO:0000256" key="3">
    <source>
        <dbReference type="ARBA" id="ARBA00022989"/>
    </source>
</evidence>
<evidence type="ECO:0000256" key="2">
    <source>
        <dbReference type="ARBA" id="ARBA00022692"/>
    </source>
</evidence>
<feature type="transmembrane region" description="Helical" evidence="5">
    <location>
        <begin position="55"/>
        <end position="74"/>
    </location>
</feature>
<dbReference type="Pfam" id="PF00909">
    <property type="entry name" value="Ammonium_transp"/>
    <property type="match status" value="1"/>
</dbReference>
<reference evidence="8" key="1">
    <citation type="submission" date="2016-11" db="UniProtKB">
        <authorList>
            <consortium name="WormBaseParasite"/>
        </authorList>
    </citation>
    <scope>IDENTIFICATION</scope>
</reference>
<dbReference type="InterPro" id="IPR029020">
    <property type="entry name" value="Ammonium/urea_transptr"/>
</dbReference>
<keyword evidence="2 5" id="KW-0812">Transmembrane</keyword>
<evidence type="ECO:0000313" key="8">
    <source>
        <dbReference type="WBParaSite" id="maker-uti_cns_0005057-snap-gene-0.4-mRNA-1"/>
    </source>
</evidence>
<dbReference type="Gene3D" id="1.10.3430.10">
    <property type="entry name" value="Ammonium transporter AmtB like domains"/>
    <property type="match status" value="1"/>
</dbReference>
<feature type="transmembrane region" description="Helical" evidence="5">
    <location>
        <begin position="190"/>
        <end position="210"/>
    </location>
</feature>
<accession>A0A1I8H913</accession>
<feature type="transmembrane region" description="Helical" evidence="5">
    <location>
        <begin position="81"/>
        <end position="101"/>
    </location>
</feature>
<dbReference type="GO" id="GO:0097272">
    <property type="term" value="P:ammonium homeostasis"/>
    <property type="evidence" value="ECO:0007669"/>
    <property type="project" value="TreeGrafter"/>
</dbReference>
<keyword evidence="4 5" id="KW-0472">Membrane</keyword>
<protein>
    <submittedName>
        <fullName evidence="8">Ammonium_transp domain-containing protein</fullName>
    </submittedName>
</protein>
<dbReference type="GO" id="GO:0005886">
    <property type="term" value="C:plasma membrane"/>
    <property type="evidence" value="ECO:0007669"/>
    <property type="project" value="TreeGrafter"/>
</dbReference>
<evidence type="ECO:0000256" key="4">
    <source>
        <dbReference type="ARBA" id="ARBA00023136"/>
    </source>
</evidence>